<name>A9IYQ9_BART1</name>
<dbReference type="Proteomes" id="UP000001592">
    <property type="component" value="Chromosome"/>
</dbReference>
<keyword evidence="5 8" id="KW-0456">Lyase</keyword>
<evidence type="ECO:0000256" key="3">
    <source>
        <dbReference type="ARBA" id="ARBA00013068"/>
    </source>
</evidence>
<dbReference type="EMBL" id="AM260525">
    <property type="protein sequence ID" value="CAK02407.1"/>
    <property type="molecule type" value="Genomic_DNA"/>
</dbReference>
<dbReference type="Pfam" id="PF00274">
    <property type="entry name" value="Glycolytic"/>
    <property type="match status" value="1"/>
</dbReference>
<feature type="region of interest" description="Disordered" evidence="7">
    <location>
        <begin position="36"/>
        <end position="59"/>
    </location>
</feature>
<accession>A9IYQ9</accession>
<evidence type="ECO:0000313" key="9">
    <source>
        <dbReference type="Proteomes" id="UP000001592"/>
    </source>
</evidence>
<evidence type="ECO:0000256" key="1">
    <source>
        <dbReference type="ARBA" id="ARBA00004714"/>
    </source>
</evidence>
<organism evidence="8 9">
    <name type="scientific">Bartonella tribocorum (strain DSM 28219 / CCUG 45778 / CIP 105476 / IBS 506)</name>
    <dbReference type="NCBI Taxonomy" id="382640"/>
    <lineage>
        <taxon>Bacteria</taxon>
        <taxon>Pseudomonadati</taxon>
        <taxon>Pseudomonadota</taxon>
        <taxon>Alphaproteobacteria</taxon>
        <taxon>Hyphomicrobiales</taxon>
        <taxon>Bartonellaceae</taxon>
        <taxon>Bartonella</taxon>
    </lineage>
</organism>
<reference evidence="8 9" key="1">
    <citation type="journal article" date="2007" name="Nat. Genet.">
        <title>Genomic analysis of Bartonella identifies type IV secretion systems as host adaptability factors.</title>
        <authorList>
            <person name="Saenz H.L."/>
            <person name="Engel P."/>
            <person name="Stoeckli M.C."/>
            <person name="Lanz C."/>
            <person name="Raddatz G."/>
            <person name="Vayssier-Taussat M."/>
            <person name="Birtles R."/>
            <person name="Schuster S.C."/>
            <person name="Dehio C."/>
        </authorList>
    </citation>
    <scope>NUCLEOTIDE SEQUENCE [LARGE SCALE GENOMIC DNA]</scope>
    <source>
        <strain evidence="9">DSM 28219 / CCUG 45778 / CIP 105476 / IBS 506</strain>
    </source>
</reference>
<evidence type="ECO:0000256" key="4">
    <source>
        <dbReference type="ARBA" id="ARBA00023152"/>
    </source>
</evidence>
<dbReference type="EC" id="4.1.2.13" evidence="3"/>
<sequence>MQAAALKAWAGKDENIAIAQKAFHHRAQMNHLAALGQWTKEQGTKEPRKSERLKHKLYA</sequence>
<comment type="pathway">
    <text evidence="1">Carbohydrate degradation; glycolysis; D-glyceraldehyde 3-phosphate and glycerone phosphate from D-glucose: step 4/4.</text>
</comment>
<protein>
    <recommendedName>
        <fullName evidence="3">fructose-bisphosphate aldolase</fullName>
        <ecNumber evidence="3">4.1.2.13</ecNumber>
    </recommendedName>
    <alternativeName>
        <fullName evidence="6">Fructose-bisphosphate aldolase class I</fullName>
    </alternativeName>
</protein>
<evidence type="ECO:0000256" key="2">
    <source>
        <dbReference type="ARBA" id="ARBA00010387"/>
    </source>
</evidence>
<evidence type="ECO:0000313" key="8">
    <source>
        <dbReference type="EMBL" id="CAK02407.1"/>
    </source>
</evidence>
<evidence type="ECO:0000256" key="7">
    <source>
        <dbReference type="SAM" id="MobiDB-lite"/>
    </source>
</evidence>
<dbReference type="GO" id="GO:0004332">
    <property type="term" value="F:fructose-bisphosphate aldolase activity"/>
    <property type="evidence" value="ECO:0007669"/>
    <property type="project" value="UniProtKB-EC"/>
</dbReference>
<dbReference type="AlphaFoldDB" id="A9IYQ9"/>
<dbReference type="InterPro" id="IPR013785">
    <property type="entry name" value="Aldolase_TIM"/>
</dbReference>
<comment type="similarity">
    <text evidence="2">Belongs to the class I fructose-bisphosphate aldolase family.</text>
</comment>
<evidence type="ECO:0000256" key="6">
    <source>
        <dbReference type="ARBA" id="ARBA00029799"/>
    </source>
</evidence>
<dbReference type="SUPFAM" id="SSF51569">
    <property type="entry name" value="Aldolase"/>
    <property type="match status" value="1"/>
</dbReference>
<dbReference type="HOGENOM" id="CLU_2950951_0_0_5"/>
<proteinExistence type="inferred from homology"/>
<gene>
    <name evidence="8" type="primary">fbaB (fragment)</name>
    <name evidence="8" type="ordered locus">BT_2413</name>
</gene>
<evidence type="ECO:0000256" key="5">
    <source>
        <dbReference type="ARBA" id="ARBA00023239"/>
    </source>
</evidence>
<keyword evidence="4" id="KW-0324">Glycolysis</keyword>
<dbReference type="GO" id="GO:0006096">
    <property type="term" value="P:glycolytic process"/>
    <property type="evidence" value="ECO:0007669"/>
    <property type="project" value="UniProtKB-UniPathway"/>
</dbReference>
<dbReference type="Gene3D" id="3.20.20.70">
    <property type="entry name" value="Aldolase class I"/>
    <property type="match status" value="1"/>
</dbReference>
<dbReference type="UniPathway" id="UPA00109">
    <property type="reaction ID" value="UER00183"/>
</dbReference>
<dbReference type="InterPro" id="IPR000741">
    <property type="entry name" value="FBA_I"/>
</dbReference>
<keyword evidence="9" id="KW-1185">Reference proteome</keyword>
<dbReference type="KEGG" id="btr:BT_2413"/>